<keyword evidence="2" id="KW-0863">Zinc-finger</keyword>
<accession>A0A2A6BX84</accession>
<dbReference type="FunFam" id="3.30.160.60:FF:000446">
    <property type="entry name" value="Zinc finger protein"/>
    <property type="match status" value="1"/>
</dbReference>
<dbReference type="Pfam" id="PF00096">
    <property type="entry name" value="zf-C2H2"/>
    <property type="match status" value="2"/>
</dbReference>
<proteinExistence type="predicted"/>
<dbReference type="InterPro" id="IPR036236">
    <property type="entry name" value="Znf_C2H2_sf"/>
</dbReference>
<feature type="compositionally biased region" description="Polar residues" evidence="4">
    <location>
        <begin position="183"/>
        <end position="197"/>
    </location>
</feature>
<organism evidence="5 6">
    <name type="scientific">Pristionchus pacificus</name>
    <name type="common">Parasitic nematode worm</name>
    <dbReference type="NCBI Taxonomy" id="54126"/>
    <lineage>
        <taxon>Eukaryota</taxon>
        <taxon>Metazoa</taxon>
        <taxon>Ecdysozoa</taxon>
        <taxon>Nematoda</taxon>
        <taxon>Chromadorea</taxon>
        <taxon>Rhabditida</taxon>
        <taxon>Rhabditina</taxon>
        <taxon>Diplogasteromorpha</taxon>
        <taxon>Diplogasteroidea</taxon>
        <taxon>Neodiplogasteridae</taxon>
        <taxon>Pristionchus</taxon>
    </lineage>
</organism>
<dbReference type="GO" id="GO:0005634">
    <property type="term" value="C:nucleus"/>
    <property type="evidence" value="ECO:0000318"/>
    <property type="project" value="GO_Central"/>
</dbReference>
<dbReference type="Gene3D" id="3.30.160.60">
    <property type="entry name" value="Classic Zinc Finger"/>
    <property type="match status" value="2"/>
</dbReference>
<reference evidence="5" key="2">
    <citation type="submission" date="2022-06" db="UniProtKB">
        <authorList>
            <consortium name="EnsemblMetazoa"/>
        </authorList>
    </citation>
    <scope>IDENTIFICATION</scope>
    <source>
        <strain evidence="5">PS312</strain>
    </source>
</reference>
<accession>A0A8R1Z378</accession>
<evidence type="ECO:0000256" key="2">
    <source>
        <dbReference type="ARBA" id="ARBA00022771"/>
    </source>
</evidence>
<evidence type="ECO:0000256" key="4">
    <source>
        <dbReference type="SAM" id="MobiDB-lite"/>
    </source>
</evidence>
<evidence type="ECO:0000313" key="6">
    <source>
        <dbReference type="Proteomes" id="UP000005239"/>
    </source>
</evidence>
<dbReference type="PROSITE" id="PS50157">
    <property type="entry name" value="ZINC_FINGER_C2H2_2"/>
    <property type="match status" value="3"/>
</dbReference>
<sequence length="507" mass="57102">FIQSLRFQRSFMIGQHAVRIQKCGEKVNLLNKVDHTIGIVLCRCVDLLLGALDIGIHASHTVFCAASLLREKAHAMKIDDRREEPTRFLIYEIAEMMASLIEKLNNKTVEVDDEIEFLEVVTKEKNIKNSKNNDNNKNMGTHEDARKEIIEDGSFDPDLCLKMEDFNSTPYYEEEEVEAESTHYASSSTLKEPIHSTQNTPILSSILATNLTSPTSAKAHSNTTQPSHTNVSDTFITSTNAKLVYQLPFANAIECALNPQASDTLTYGTTSSMDTQENKANNRDSTPSLAKGRVNNFTTTLLTNGHDQPHHNNKMIAEMLSMMHNAKSTIINDNNSNNTHQQFHKSNEHMENIDFVQQSTLNDDADIPSSFDGPQTGLIRKNKCAICGRCFSAASHLKDHMAIHTGDRPVKCTLCYGNFINTSKLKRHMRDRHRMGEFKCNTCDRVFKRKMDLKMHNGTKGCCVKELLRPLPVPEQYQPIPASPIQLLEPNIQLSGSLHFPRTFNHS</sequence>
<dbReference type="PANTHER" id="PTHR23225">
    <property type="entry name" value="ZINC FINGER PROTEIN"/>
    <property type="match status" value="1"/>
</dbReference>
<dbReference type="PANTHER" id="PTHR23225:SF2">
    <property type="entry name" value="AT09679P-RELATED"/>
    <property type="match status" value="1"/>
</dbReference>
<dbReference type="SUPFAM" id="SSF57667">
    <property type="entry name" value="beta-beta-alpha zinc fingers"/>
    <property type="match status" value="2"/>
</dbReference>
<dbReference type="Proteomes" id="UP000005239">
    <property type="component" value="Unassembled WGS sequence"/>
</dbReference>
<dbReference type="SMART" id="SM00355">
    <property type="entry name" value="ZnF_C2H2"/>
    <property type="match status" value="3"/>
</dbReference>
<dbReference type="OrthoDB" id="10068874at2759"/>
<name>A0A2A6BX84_PRIPA</name>
<dbReference type="PROSITE" id="PS00028">
    <property type="entry name" value="ZINC_FINGER_C2H2_1"/>
    <property type="match status" value="2"/>
</dbReference>
<dbReference type="GO" id="GO:0000122">
    <property type="term" value="P:negative regulation of transcription by RNA polymerase II"/>
    <property type="evidence" value="ECO:0007669"/>
    <property type="project" value="UniProtKB-ARBA"/>
</dbReference>
<evidence type="ECO:0000256" key="1">
    <source>
        <dbReference type="ARBA" id="ARBA00022723"/>
    </source>
</evidence>
<gene>
    <name evidence="5" type="primary">WBGene00280914</name>
</gene>
<evidence type="ECO:0000256" key="3">
    <source>
        <dbReference type="ARBA" id="ARBA00022833"/>
    </source>
</evidence>
<protein>
    <submittedName>
        <fullName evidence="5">Zinc finger protein</fullName>
    </submittedName>
</protein>
<dbReference type="AlphaFoldDB" id="A0A2A6BX84"/>
<dbReference type="GO" id="GO:0000987">
    <property type="term" value="F:cis-regulatory region sequence-specific DNA binding"/>
    <property type="evidence" value="ECO:0000318"/>
    <property type="project" value="GO_Central"/>
</dbReference>
<keyword evidence="3" id="KW-0862">Zinc</keyword>
<keyword evidence="1" id="KW-0479">Metal-binding</keyword>
<reference evidence="6" key="1">
    <citation type="journal article" date="2008" name="Nat. Genet.">
        <title>The Pristionchus pacificus genome provides a unique perspective on nematode lifestyle and parasitism.</title>
        <authorList>
            <person name="Dieterich C."/>
            <person name="Clifton S.W."/>
            <person name="Schuster L.N."/>
            <person name="Chinwalla A."/>
            <person name="Delehaunty K."/>
            <person name="Dinkelacker I."/>
            <person name="Fulton L."/>
            <person name="Fulton R."/>
            <person name="Godfrey J."/>
            <person name="Minx P."/>
            <person name="Mitreva M."/>
            <person name="Roeseler W."/>
            <person name="Tian H."/>
            <person name="Witte H."/>
            <person name="Yang S.P."/>
            <person name="Wilson R.K."/>
            <person name="Sommer R.J."/>
        </authorList>
    </citation>
    <scope>NUCLEOTIDE SEQUENCE [LARGE SCALE GENOMIC DNA]</scope>
    <source>
        <strain evidence="6">PS312</strain>
    </source>
</reference>
<evidence type="ECO:0000313" key="5">
    <source>
        <dbReference type="EnsemblMetazoa" id="PPA42545.1"/>
    </source>
</evidence>
<dbReference type="GO" id="GO:0003700">
    <property type="term" value="F:DNA-binding transcription factor activity"/>
    <property type="evidence" value="ECO:0007669"/>
    <property type="project" value="InterPro"/>
</dbReference>
<dbReference type="GO" id="GO:0006357">
    <property type="term" value="P:regulation of transcription by RNA polymerase II"/>
    <property type="evidence" value="ECO:0000318"/>
    <property type="project" value="GO_Central"/>
</dbReference>
<dbReference type="EnsemblMetazoa" id="PPA42545.1">
    <property type="protein sequence ID" value="PPA42545.1"/>
    <property type="gene ID" value="WBGene00280914"/>
</dbReference>
<dbReference type="InterPro" id="IPR013087">
    <property type="entry name" value="Znf_C2H2_type"/>
</dbReference>
<feature type="region of interest" description="Disordered" evidence="4">
    <location>
        <begin position="172"/>
        <end position="197"/>
    </location>
</feature>
<feature type="region of interest" description="Disordered" evidence="4">
    <location>
        <begin position="267"/>
        <end position="291"/>
    </location>
</feature>
<dbReference type="InterPro" id="IPR039970">
    <property type="entry name" value="TF_Grauzone"/>
</dbReference>
<keyword evidence="6" id="KW-1185">Reference proteome</keyword>
<dbReference type="GO" id="GO:0008270">
    <property type="term" value="F:zinc ion binding"/>
    <property type="evidence" value="ECO:0007669"/>
    <property type="project" value="UniProtKB-KW"/>
</dbReference>